<name>A0ABX7PDT8_9ACTN</name>
<dbReference type="InterPro" id="IPR015947">
    <property type="entry name" value="PUA-like_sf"/>
</dbReference>
<gene>
    <name evidence="1" type="ORF">CFH99_00185</name>
</gene>
<organism evidence="1 2">
    <name type="scientific">Nocardioides aromaticivorans</name>
    <dbReference type="NCBI Taxonomy" id="200618"/>
    <lineage>
        <taxon>Bacteria</taxon>
        <taxon>Bacillati</taxon>
        <taxon>Actinomycetota</taxon>
        <taxon>Actinomycetes</taxon>
        <taxon>Propionibacteriales</taxon>
        <taxon>Nocardioidaceae</taxon>
        <taxon>Nocardioides</taxon>
    </lineage>
</organism>
<dbReference type="Proteomes" id="UP000662818">
    <property type="component" value="Chromosome"/>
</dbReference>
<keyword evidence="2" id="KW-1185">Reference proteome</keyword>
<evidence type="ECO:0000313" key="2">
    <source>
        <dbReference type="Proteomes" id="UP000662818"/>
    </source>
</evidence>
<proteinExistence type="predicted"/>
<accession>A0ABX7PDT8</accession>
<evidence type="ECO:0000313" key="1">
    <source>
        <dbReference type="EMBL" id="QSR24044.1"/>
    </source>
</evidence>
<reference evidence="1 2" key="1">
    <citation type="submission" date="2017-06" db="EMBL/GenBank/DDBJ databases">
        <title>Complete Genome Sequence of the Soil Carbazole-Degrading Bacterium Nocardioides aromaticivorans IC177.</title>
        <authorList>
            <person name="Vejarano F."/>
            <person name="Suzuki-Minakuchi C."/>
            <person name="Ohtsubo Y."/>
            <person name="Tsuda M."/>
            <person name="Okada K."/>
            <person name="Nojiri H."/>
        </authorList>
    </citation>
    <scope>NUCLEOTIDE SEQUENCE [LARGE SCALE GENOMIC DNA]</scope>
    <source>
        <strain evidence="1 2">IC177</strain>
    </source>
</reference>
<sequence>MGTTFSMTSGRAVSPGSLGAWLLKVDPAGAGARELLAGGPREVTRCVRRSYRTFLMEPGQPVLLWVSGRDARMPAGVHAQGRITGVPQPADGADGADARQLEISVHLVPVDPPVLRAQLLADPLLSRIEVVRMPAGSNPSYLGREELARLRELLPTPGAD</sequence>
<dbReference type="SUPFAM" id="SSF88697">
    <property type="entry name" value="PUA domain-like"/>
    <property type="match status" value="1"/>
</dbReference>
<dbReference type="EMBL" id="CP022295">
    <property type="protein sequence ID" value="QSR24044.1"/>
    <property type="molecule type" value="Genomic_DNA"/>
</dbReference>
<protein>
    <recommendedName>
        <fullName evidence="3">EVE domain-containing protein</fullName>
    </recommendedName>
</protein>
<evidence type="ECO:0008006" key="3">
    <source>
        <dbReference type="Google" id="ProtNLM"/>
    </source>
</evidence>